<evidence type="ECO:0000313" key="3">
    <source>
        <dbReference type="EMBL" id="ABP53217.1"/>
    </source>
</evidence>
<evidence type="ECO:0000256" key="2">
    <source>
        <dbReference type="SAM" id="Phobius"/>
    </source>
</evidence>
<dbReference type="HOGENOM" id="CLU_142195_0_0_11"/>
<keyword evidence="2" id="KW-1133">Transmembrane helix</keyword>
<name>A4X2W7_SALTO</name>
<dbReference type="EMBL" id="CP000667">
    <property type="protein sequence ID" value="ABP53217.1"/>
    <property type="molecule type" value="Genomic_DNA"/>
</dbReference>
<feature type="transmembrane region" description="Helical" evidence="2">
    <location>
        <begin position="111"/>
        <end position="135"/>
    </location>
</feature>
<dbReference type="AlphaFoldDB" id="A4X2W7"/>
<organism evidence="3 4">
    <name type="scientific">Salinispora tropica (strain ATCC BAA-916 / DSM 44818 / JCM 13857 / NBRC 105044 / CNB-440)</name>
    <dbReference type="NCBI Taxonomy" id="369723"/>
    <lineage>
        <taxon>Bacteria</taxon>
        <taxon>Bacillati</taxon>
        <taxon>Actinomycetota</taxon>
        <taxon>Actinomycetes</taxon>
        <taxon>Micromonosporales</taxon>
        <taxon>Micromonosporaceae</taxon>
        <taxon>Salinispora</taxon>
    </lineage>
</organism>
<keyword evidence="2" id="KW-0812">Transmembrane</keyword>
<evidence type="ECO:0000313" key="4">
    <source>
        <dbReference type="Proteomes" id="UP000000235"/>
    </source>
</evidence>
<feature type="compositionally biased region" description="Low complexity" evidence="1">
    <location>
        <begin position="37"/>
        <end position="54"/>
    </location>
</feature>
<protein>
    <submittedName>
        <fullName evidence="3">Uncharacterized protein</fullName>
    </submittedName>
</protein>
<proteinExistence type="predicted"/>
<evidence type="ECO:0000256" key="1">
    <source>
        <dbReference type="SAM" id="MobiDB-lite"/>
    </source>
</evidence>
<dbReference type="eggNOG" id="ENOG502ZTN3">
    <property type="taxonomic scope" value="Bacteria"/>
</dbReference>
<gene>
    <name evidence="3" type="ordered locus">Strop_0740</name>
</gene>
<dbReference type="Proteomes" id="UP000000235">
    <property type="component" value="Chromosome"/>
</dbReference>
<accession>A4X2W7</accession>
<feature type="compositionally biased region" description="Polar residues" evidence="1">
    <location>
        <begin position="1"/>
        <end position="12"/>
    </location>
</feature>
<dbReference type="KEGG" id="stp:Strop_0740"/>
<feature type="compositionally biased region" description="Pro residues" evidence="1">
    <location>
        <begin position="68"/>
        <end position="92"/>
    </location>
</feature>
<feature type="region of interest" description="Disordered" evidence="1">
    <location>
        <begin position="1"/>
        <end position="98"/>
    </location>
</feature>
<dbReference type="STRING" id="369723.Strop_0740"/>
<reference evidence="4" key="1">
    <citation type="journal article" date="2007" name="Proc. Natl. Acad. Sci. U.S.A.">
        <title>Genome sequencing reveals complex secondary metabolome in the marine actinomycete Salinispora tropica.</title>
        <authorList>
            <person name="Udwary D.W."/>
            <person name="Zeigler L."/>
            <person name="Asolkar R.N."/>
            <person name="Singan V."/>
            <person name="Lapidus A."/>
            <person name="Fenical W."/>
            <person name="Jensen P.R."/>
            <person name="Moore B.S."/>
        </authorList>
    </citation>
    <scope>NUCLEOTIDE SEQUENCE [LARGE SCALE GENOMIC DNA]</scope>
    <source>
        <strain evidence="4">ATCC BAA-916 / DSM 44818 / CNB-440</strain>
    </source>
</reference>
<keyword evidence="4" id="KW-1185">Reference proteome</keyword>
<keyword evidence="2" id="KW-0472">Membrane</keyword>
<sequence>MVASAGVTTPGSSADDYWRPPGAGDPSGAPNPPGAPSPATAPSGAPNAPGAPLGEPGPTPTSPVGYTGPPPTTPPPADWHPPLYLQPPPPRQLPGQDQAALDLAEQRAQHLTWIVGAVAAVILLALSCAFCLRLVR</sequence>